<keyword evidence="5" id="KW-0325">Glycoprotein</keyword>
<dbReference type="AlphaFoldDB" id="A0AA88XG17"/>
<dbReference type="PANTHER" id="PTHR10353:SF36">
    <property type="entry name" value="LP05116P"/>
    <property type="match status" value="1"/>
</dbReference>
<dbReference type="GO" id="GO:0008422">
    <property type="term" value="F:beta-glucosidase activity"/>
    <property type="evidence" value="ECO:0007669"/>
    <property type="project" value="TreeGrafter"/>
</dbReference>
<evidence type="ECO:0000313" key="10">
    <source>
        <dbReference type="EMBL" id="KAK3084655.1"/>
    </source>
</evidence>
<keyword evidence="9" id="KW-0732">Signal</keyword>
<feature type="signal peptide" evidence="9">
    <location>
        <begin position="1"/>
        <end position="19"/>
    </location>
</feature>
<dbReference type="EC" id="3.2.1.21" evidence="3"/>
<dbReference type="FunFam" id="3.20.20.80:FF:000013">
    <property type="entry name" value="lactase-phlorizin hydrolase"/>
    <property type="match status" value="1"/>
</dbReference>
<proteinExistence type="inferred from homology"/>
<name>A0AA88XG17_PINIB</name>
<evidence type="ECO:0000256" key="6">
    <source>
        <dbReference type="ARBA" id="ARBA00023295"/>
    </source>
</evidence>
<evidence type="ECO:0000256" key="7">
    <source>
        <dbReference type="PROSITE-ProRule" id="PRU10055"/>
    </source>
</evidence>
<dbReference type="InterPro" id="IPR017853">
    <property type="entry name" value="GH"/>
</dbReference>
<evidence type="ECO:0000256" key="8">
    <source>
        <dbReference type="RuleBase" id="RU004468"/>
    </source>
</evidence>
<evidence type="ECO:0000256" key="3">
    <source>
        <dbReference type="ARBA" id="ARBA00012744"/>
    </source>
</evidence>
<dbReference type="Pfam" id="PF00232">
    <property type="entry name" value="Glyco_hydro_1"/>
    <property type="match status" value="3"/>
</dbReference>
<dbReference type="EMBL" id="VSWD01000013">
    <property type="protein sequence ID" value="KAK3084655.1"/>
    <property type="molecule type" value="Genomic_DNA"/>
</dbReference>
<keyword evidence="4 8" id="KW-0378">Hydrolase</keyword>
<comment type="caution">
    <text evidence="10">The sequence shown here is derived from an EMBL/GenBank/DDBJ whole genome shotgun (WGS) entry which is preliminary data.</text>
</comment>
<keyword evidence="6 8" id="KW-0326">Glycosidase</keyword>
<keyword evidence="11" id="KW-1185">Reference proteome</keyword>
<dbReference type="Proteomes" id="UP001186944">
    <property type="component" value="Unassembled WGS sequence"/>
</dbReference>
<gene>
    <name evidence="10" type="ORF">FSP39_017015</name>
</gene>
<dbReference type="InterPro" id="IPR001360">
    <property type="entry name" value="Glyco_hydro_1"/>
</dbReference>
<comment type="subunit">
    <text evidence="2">Homodimer.</text>
</comment>
<organism evidence="10 11">
    <name type="scientific">Pinctada imbricata</name>
    <name type="common">Atlantic pearl-oyster</name>
    <name type="synonym">Pinctada martensii</name>
    <dbReference type="NCBI Taxonomy" id="66713"/>
    <lineage>
        <taxon>Eukaryota</taxon>
        <taxon>Metazoa</taxon>
        <taxon>Spiralia</taxon>
        <taxon>Lophotrochozoa</taxon>
        <taxon>Mollusca</taxon>
        <taxon>Bivalvia</taxon>
        <taxon>Autobranchia</taxon>
        <taxon>Pteriomorphia</taxon>
        <taxon>Pterioida</taxon>
        <taxon>Pterioidea</taxon>
        <taxon>Pteriidae</taxon>
        <taxon>Pinctada</taxon>
    </lineage>
</organism>
<reference evidence="10" key="1">
    <citation type="submission" date="2019-08" db="EMBL/GenBank/DDBJ databases">
        <title>The improved chromosome-level genome for the pearl oyster Pinctada fucata martensii using PacBio sequencing and Hi-C.</title>
        <authorList>
            <person name="Zheng Z."/>
        </authorList>
    </citation>
    <scope>NUCLEOTIDE SEQUENCE</scope>
    <source>
        <strain evidence="10">ZZ-2019</strain>
        <tissue evidence="10">Adductor muscle</tissue>
    </source>
</reference>
<protein>
    <recommendedName>
        <fullName evidence="3">beta-glucosidase</fullName>
        <ecNumber evidence="3">3.2.1.21</ecNumber>
    </recommendedName>
</protein>
<evidence type="ECO:0000313" key="11">
    <source>
        <dbReference type="Proteomes" id="UP001186944"/>
    </source>
</evidence>
<comment type="similarity">
    <text evidence="1">Belongs to the glycosyl hydrolase 1 family.</text>
</comment>
<dbReference type="PROSITE" id="PS00572">
    <property type="entry name" value="GLYCOSYL_HYDROL_F1_1"/>
    <property type="match status" value="2"/>
</dbReference>
<dbReference type="SUPFAM" id="SSF51445">
    <property type="entry name" value="(Trans)glycosidases"/>
    <property type="match status" value="2"/>
</dbReference>
<dbReference type="PRINTS" id="PR00131">
    <property type="entry name" value="GLHYDRLASE1"/>
</dbReference>
<evidence type="ECO:0000256" key="2">
    <source>
        <dbReference type="ARBA" id="ARBA00011738"/>
    </source>
</evidence>
<dbReference type="Gene3D" id="3.20.20.80">
    <property type="entry name" value="Glycosidases"/>
    <property type="match status" value="2"/>
</dbReference>
<dbReference type="InterPro" id="IPR018120">
    <property type="entry name" value="Glyco_hydro_1_AS"/>
</dbReference>
<feature type="active site" description="Nucleophile" evidence="7">
    <location>
        <position position="401"/>
    </location>
</feature>
<evidence type="ECO:0000256" key="1">
    <source>
        <dbReference type="ARBA" id="ARBA00010838"/>
    </source>
</evidence>
<dbReference type="PANTHER" id="PTHR10353">
    <property type="entry name" value="GLYCOSYL HYDROLASE"/>
    <property type="match status" value="1"/>
</dbReference>
<sequence>MMNRFGLSMLSVLVALVTAADDTTFYYGDFPSDFAWGTATAAYQIEGAWNEDGRGPSIWDTFSHTKGKIVDNSNGDQAADSYHKYKEDVQLLKKLGVTHYRFSISWSRVLTNGSVFSRNQKGIDYYNNLIKELISNNIVPFVTLYHWDLPQPLEDMGGWPNRKIVDYFAAYADFVFNEFGSKVKHWITFNEPSVFLTLGYGNGEHAPGKTSAPGTDPYLGAHHVVLAHAQAYDIYNRKYRALQGGRVGITLNVDWKQPKTSAEADFNAAQRSLEFFLGIFANPIFLDGDYPQVVKDTVAAKSTRQGLSQSRLPTFTPDEIAKNKGSSDFFGLNHYTSRLVSNREGVASTPNIFDDIGTVEEVDDSWIGAKSSWLKSYPQGLRKLLDYINVKYNYPQVYVTENGFSDCGDIEDGLRLSYVKNYTNEILKAINLDRCNVSGYFLWSLIDNFEWARGYTERFGIVKVDYERGGRDRTPKQSYHFYKDLIKRNGYAPDWDTMYIHQDLEDRDDFLTDIFPRDFAWGTATSAYQVEGGWNEDGKGPSIWDKFSHDGRIANRQTGDVACDSYHKYREDVKMLKMIGVMINMSWLTPVSHYRFSIAWSRVMADGTLRTVNAKGVHYYNNLIDELLANNIEPMVTLYHWDLPLALQDLGGFQNDSIVDYFNDYARFCFSMFGDRVKLWITYNEAFVVSWLGYGIGVFAPGVSSADTGVYKVAHNIIRSHVKAYHTYDDHFRSKYHGQVGITLDCDWKEPLTFDAENRYAAERALQFKLGWFANPIFGASDFLGLNHYTTNLVRHLERDINWHSYESDQDIDTSESPCWNRSRSDWLRVNPWGLRRLLKWVKDRYGNPPVYVTENGVSDDGEIQDESRSRFYRLYINEMLKAIKRDGCDVKGYMAWSLMDNFEWTSGFTQKFGLFNVNFDDQNRPRKPKNSVSAYSKIISDNGFPLS</sequence>
<evidence type="ECO:0000256" key="5">
    <source>
        <dbReference type="ARBA" id="ARBA00023180"/>
    </source>
</evidence>
<dbReference type="InterPro" id="IPR033132">
    <property type="entry name" value="GH_1_N_CS"/>
</dbReference>
<evidence type="ECO:0000256" key="4">
    <source>
        <dbReference type="ARBA" id="ARBA00022801"/>
    </source>
</evidence>
<dbReference type="PROSITE" id="PS00653">
    <property type="entry name" value="GLYCOSYL_HYDROL_F1_2"/>
    <property type="match status" value="2"/>
</dbReference>
<dbReference type="GO" id="GO:0005975">
    <property type="term" value="P:carbohydrate metabolic process"/>
    <property type="evidence" value="ECO:0007669"/>
    <property type="project" value="InterPro"/>
</dbReference>
<evidence type="ECO:0000256" key="9">
    <source>
        <dbReference type="SAM" id="SignalP"/>
    </source>
</evidence>
<accession>A0AA88XG17</accession>
<feature type="chain" id="PRO_5041741206" description="beta-glucosidase" evidence="9">
    <location>
        <begin position="20"/>
        <end position="948"/>
    </location>
</feature>
<feature type="active site" description="Nucleophile" evidence="7">
    <location>
        <position position="855"/>
    </location>
</feature>